<feature type="transmembrane region" description="Helical" evidence="1">
    <location>
        <begin position="88"/>
        <end position="107"/>
    </location>
</feature>
<sequence length="270" mass="28561">MWLWPGIGGVAGFACALLSVPVRLGQPHPLGWLGRPGGLNSATAFLQSLATSVITVTGLTFRLIIVALQLASQQFSPRLLREFMRDRVIKAVLAVLVSAFVFAITALRHVGHEESVPDLTLLIVFGASIAVLIAILAFITHIPCATGGYVYYGDTETRDNPCTPEVESINQGGLAKVTRLPTPASGAAREDEQVFDASGRVVAKGTSGSWTCTTYDGRDRVISVKSPSTSSAPERTVTTNYAVNGDPLITAVSDPNGTVTTRVDLLGRVV</sequence>
<dbReference type="EMBL" id="JBHTLK010000001">
    <property type="protein sequence ID" value="MFD1145560.1"/>
    <property type="molecule type" value="Genomic_DNA"/>
</dbReference>
<comment type="caution">
    <text evidence="2">The sequence shown here is derived from an EMBL/GenBank/DDBJ whole genome shotgun (WGS) entry which is preliminary data.</text>
</comment>
<keyword evidence="1" id="KW-1133">Transmembrane helix</keyword>
<feature type="transmembrane region" description="Helical" evidence="1">
    <location>
        <begin position="49"/>
        <end position="68"/>
    </location>
</feature>
<accession>A0ABW3QI89</accession>
<protein>
    <submittedName>
        <fullName evidence="2">DUF2254 family protein</fullName>
    </submittedName>
</protein>
<name>A0ABW3QI89_9PSEU</name>
<dbReference type="InterPro" id="IPR018723">
    <property type="entry name" value="DUF2254_membrane"/>
</dbReference>
<evidence type="ECO:0000313" key="3">
    <source>
        <dbReference type="Proteomes" id="UP001597168"/>
    </source>
</evidence>
<keyword evidence="1" id="KW-0812">Transmembrane</keyword>
<reference evidence="3" key="1">
    <citation type="journal article" date="2019" name="Int. J. Syst. Evol. Microbiol.">
        <title>The Global Catalogue of Microorganisms (GCM) 10K type strain sequencing project: providing services to taxonomists for standard genome sequencing and annotation.</title>
        <authorList>
            <consortium name="The Broad Institute Genomics Platform"/>
            <consortium name="The Broad Institute Genome Sequencing Center for Infectious Disease"/>
            <person name="Wu L."/>
            <person name="Ma J."/>
        </authorList>
    </citation>
    <scope>NUCLEOTIDE SEQUENCE [LARGE SCALE GENOMIC DNA]</scope>
    <source>
        <strain evidence="3">CCUG 60214</strain>
    </source>
</reference>
<organism evidence="2 3">
    <name type="scientific">Saccharothrix hoggarensis</name>
    <dbReference type="NCBI Taxonomy" id="913853"/>
    <lineage>
        <taxon>Bacteria</taxon>
        <taxon>Bacillati</taxon>
        <taxon>Actinomycetota</taxon>
        <taxon>Actinomycetes</taxon>
        <taxon>Pseudonocardiales</taxon>
        <taxon>Pseudonocardiaceae</taxon>
        <taxon>Saccharothrix</taxon>
    </lineage>
</organism>
<feature type="transmembrane region" description="Helical" evidence="1">
    <location>
        <begin position="119"/>
        <end position="139"/>
    </location>
</feature>
<dbReference type="Pfam" id="PF10011">
    <property type="entry name" value="DUF2254"/>
    <property type="match status" value="1"/>
</dbReference>
<keyword evidence="1" id="KW-0472">Membrane</keyword>
<dbReference type="RefSeq" id="WP_380718389.1">
    <property type="nucleotide sequence ID" value="NZ_JBHTLK010000001.1"/>
</dbReference>
<keyword evidence="3" id="KW-1185">Reference proteome</keyword>
<proteinExistence type="predicted"/>
<gene>
    <name evidence="2" type="ORF">ACFQ3T_00310</name>
</gene>
<evidence type="ECO:0000256" key="1">
    <source>
        <dbReference type="SAM" id="Phobius"/>
    </source>
</evidence>
<dbReference type="Proteomes" id="UP001597168">
    <property type="component" value="Unassembled WGS sequence"/>
</dbReference>
<dbReference type="Gene3D" id="2.180.10.10">
    <property type="entry name" value="RHS repeat-associated core"/>
    <property type="match status" value="1"/>
</dbReference>
<evidence type="ECO:0000313" key="2">
    <source>
        <dbReference type="EMBL" id="MFD1145560.1"/>
    </source>
</evidence>